<feature type="chain" id="PRO_5019367005" description="DUF2202 domain-containing protein" evidence="1">
    <location>
        <begin position="21"/>
        <end position="205"/>
    </location>
</feature>
<reference evidence="3" key="1">
    <citation type="submission" date="2018-01" db="EMBL/GenBank/DDBJ databases">
        <authorList>
            <person name="Regsiter A."/>
            <person name="William W."/>
        </authorList>
    </citation>
    <scope>NUCLEOTIDE SEQUENCE</scope>
    <source>
        <strain evidence="3">TRIP AH-1</strain>
    </source>
</reference>
<evidence type="ECO:0000313" key="3">
    <source>
        <dbReference type="EMBL" id="SPD73717.1"/>
    </source>
</evidence>
<dbReference type="AlphaFoldDB" id="A0A445MW35"/>
<feature type="signal peptide" evidence="1">
    <location>
        <begin position="1"/>
        <end position="20"/>
    </location>
</feature>
<gene>
    <name evidence="3" type="ORF">PITCH_A1920056</name>
</gene>
<feature type="domain" description="DUF2202" evidence="2">
    <location>
        <begin position="64"/>
        <end position="202"/>
    </location>
</feature>
<dbReference type="InterPro" id="IPR012347">
    <property type="entry name" value="Ferritin-like"/>
</dbReference>
<name>A0A445MW35_9BACT</name>
<evidence type="ECO:0000256" key="1">
    <source>
        <dbReference type="SAM" id="SignalP"/>
    </source>
</evidence>
<proteinExistence type="predicted"/>
<keyword evidence="1" id="KW-0732">Signal</keyword>
<dbReference type="EMBL" id="OJIN01000104">
    <property type="protein sequence ID" value="SPD73717.1"/>
    <property type="molecule type" value="Genomic_DNA"/>
</dbReference>
<protein>
    <recommendedName>
        <fullName evidence="2">DUF2202 domain-containing protein</fullName>
    </recommendedName>
</protein>
<dbReference type="CDD" id="cd01048">
    <property type="entry name" value="Ferritin_like_AB2"/>
    <property type="match status" value="1"/>
</dbReference>
<sequence>MKKYLFIALALISLNSFAFAGGDQNQNQYDGSLGQGPTYQERNDNLTLDALKVTQLDENQKLIIYSIYEEEKVARDVYITLGNLYPEETTFANIQLAEQTHMDAVRRLCVKYGIEIPDVDQAVGVFNLLAMSDLYEGFIDAGDDSLSSALQVGIDIETMDIADLGEVLEYQNMPRDVQRVLTNLISGSISHLDAFTTALERENIQ</sequence>
<dbReference type="InterPro" id="IPR009078">
    <property type="entry name" value="Ferritin-like_SF"/>
</dbReference>
<organism evidence="3">
    <name type="scientific">uncultured Desulfobacterium sp</name>
    <dbReference type="NCBI Taxonomy" id="201089"/>
    <lineage>
        <taxon>Bacteria</taxon>
        <taxon>Pseudomonadati</taxon>
        <taxon>Thermodesulfobacteriota</taxon>
        <taxon>Desulfobacteria</taxon>
        <taxon>Desulfobacterales</taxon>
        <taxon>Desulfobacteriaceae</taxon>
        <taxon>Desulfobacterium</taxon>
        <taxon>environmental samples</taxon>
    </lineage>
</organism>
<dbReference type="Pfam" id="PF09968">
    <property type="entry name" value="DUF2202"/>
    <property type="match status" value="1"/>
</dbReference>
<dbReference type="InterPro" id="IPR019243">
    <property type="entry name" value="DUF2202"/>
</dbReference>
<accession>A0A445MW35</accession>
<dbReference type="SUPFAM" id="SSF47240">
    <property type="entry name" value="Ferritin-like"/>
    <property type="match status" value="1"/>
</dbReference>
<dbReference type="Gene3D" id="1.20.1260.10">
    <property type="match status" value="1"/>
</dbReference>
<evidence type="ECO:0000259" key="2">
    <source>
        <dbReference type="Pfam" id="PF09968"/>
    </source>
</evidence>